<evidence type="ECO:0000313" key="2">
    <source>
        <dbReference type="EMBL" id="PMB76057.1"/>
    </source>
</evidence>
<gene>
    <name evidence="2" type="ORF">C0188_00080</name>
    <name evidence="1" type="ORF">ENO39_01150</name>
</gene>
<evidence type="ECO:0000313" key="3">
    <source>
        <dbReference type="Proteomes" id="UP000237153"/>
    </source>
</evidence>
<organism evidence="2 3">
    <name type="scientific">Fervidicoccus fontis</name>
    <dbReference type="NCBI Taxonomy" id="683846"/>
    <lineage>
        <taxon>Archaea</taxon>
        <taxon>Thermoproteota</taxon>
        <taxon>Thermoprotei</taxon>
        <taxon>Fervidicoccales</taxon>
        <taxon>Fervidicoccaceae</taxon>
        <taxon>Fervidicoccus</taxon>
    </lineage>
</organism>
<protein>
    <submittedName>
        <fullName evidence="2">Uncharacterized protein</fullName>
    </submittedName>
</protein>
<proteinExistence type="predicted"/>
<dbReference type="EMBL" id="DSFH01000023">
    <property type="protein sequence ID" value="HEW63655.1"/>
    <property type="molecule type" value="Genomic_DNA"/>
</dbReference>
<reference evidence="1" key="2">
    <citation type="journal article" date="2020" name="mSystems">
        <title>Genome- and Community-Level Interaction Insights into Carbon Utilization and Element Cycling Functions of Hydrothermarchaeota in Hydrothermal Sediment.</title>
        <authorList>
            <person name="Zhou Z."/>
            <person name="Liu Y."/>
            <person name="Xu W."/>
            <person name="Pan J."/>
            <person name="Luo Z.H."/>
            <person name="Li M."/>
        </authorList>
    </citation>
    <scope>NUCLEOTIDE SEQUENCE [LARGE SCALE GENOMIC DNA]</scope>
    <source>
        <strain evidence="1">SpSt-1261</strain>
    </source>
</reference>
<dbReference type="Proteomes" id="UP000886076">
    <property type="component" value="Unassembled WGS sequence"/>
</dbReference>
<name>A0A2J6N3X2_9CREN</name>
<sequence length="256" mass="28905">MKILSKIPLTLGVLIPKRNTPFLAYLTDSYLEISYKIKQSSEFSIEIRGLDERIAKASMEHVSYLIKKGSPLPLKVDIEARGIGNCSNLPSAVALILKGVILSLEEYYEEKFSNDEKIEILNGVMNSVGIFPEEILQSLIRATVREKSLIYSDTDGEIFLEDLKVRCNGIKEKGSISVEKEIDSGLLDMYSKLNSYLLILNVNGIVEKNKEKFEQSIRGLNSLYYAIYDVLPEKENLIVPSYKNELLSVEIKNAEE</sequence>
<reference evidence="2 3" key="1">
    <citation type="submission" date="2018-01" db="EMBL/GenBank/DDBJ databases">
        <title>Metagenomic assembled genomes from two thermal pools in the Uzon Caldera, Kamchatka, Russia.</title>
        <authorList>
            <person name="Wilkins L."/>
            <person name="Ettinger C."/>
        </authorList>
    </citation>
    <scope>NUCLEOTIDE SEQUENCE [LARGE SCALE GENOMIC DNA]</scope>
    <source>
        <strain evidence="2">ZAV-06</strain>
    </source>
</reference>
<comment type="caution">
    <text evidence="2">The sequence shown here is derived from an EMBL/GenBank/DDBJ whole genome shotgun (WGS) entry which is preliminary data.</text>
</comment>
<dbReference type="EMBL" id="PNIM01000001">
    <property type="protein sequence ID" value="PMB76057.1"/>
    <property type="molecule type" value="Genomic_DNA"/>
</dbReference>
<evidence type="ECO:0000313" key="1">
    <source>
        <dbReference type="EMBL" id="HEW63655.1"/>
    </source>
</evidence>
<dbReference type="RefSeq" id="WP_272984938.1">
    <property type="nucleotide sequence ID" value="NZ_DSFH01000023.1"/>
</dbReference>
<accession>A0A2J6N3X2</accession>
<dbReference type="Proteomes" id="UP000237153">
    <property type="component" value="Unassembled WGS sequence"/>
</dbReference>
<dbReference type="AlphaFoldDB" id="A0A2J6N3X2"/>